<dbReference type="PANTHER" id="PTHR43000">
    <property type="entry name" value="DTDP-D-GLUCOSE 4,6-DEHYDRATASE-RELATED"/>
    <property type="match status" value="1"/>
</dbReference>
<name>A0A087RM28_9ARCH</name>
<dbReference type="GO" id="GO:0046507">
    <property type="term" value="F:UDPsulfoquinovose synthase activity"/>
    <property type="evidence" value="ECO:0007669"/>
    <property type="project" value="UniProtKB-EC"/>
</dbReference>
<evidence type="ECO:0000313" key="4">
    <source>
        <dbReference type="Proteomes" id="UP000029386"/>
    </source>
</evidence>
<evidence type="ECO:0000313" key="3">
    <source>
        <dbReference type="EMBL" id="KFM14532.1"/>
    </source>
</evidence>
<keyword evidence="3" id="KW-0378">Hydrolase</keyword>
<protein>
    <submittedName>
        <fullName evidence="3">dTDP-glucose 46-dehydratase protein</fullName>
        <ecNumber evidence="3">3.13.1.1</ecNumber>
    </submittedName>
</protein>
<dbReference type="InterPro" id="IPR053578">
    <property type="entry name" value="UDP-sulfoquinovose_synthase"/>
</dbReference>
<accession>A0A087RM28</accession>
<dbReference type="STRING" id="1502291.AAA799D11_01907"/>
<dbReference type="Proteomes" id="UP000029386">
    <property type="component" value="Unassembled WGS sequence"/>
</dbReference>
<gene>
    <name evidence="3" type="primary">rfbB</name>
    <name evidence="3" type="ORF">AAA799D11_01907</name>
</gene>
<dbReference type="NCBIfam" id="NF041015">
    <property type="entry name" value="UDPsulfquin_syn"/>
    <property type="match status" value="1"/>
</dbReference>
<dbReference type="InterPro" id="IPR001509">
    <property type="entry name" value="Epimerase_deHydtase"/>
</dbReference>
<comment type="caution">
    <text evidence="3">The sequence shown here is derived from an EMBL/GenBank/DDBJ whole genome shotgun (WGS) entry which is preliminary data.</text>
</comment>
<comment type="similarity">
    <text evidence="1">Belongs to the NAD(P)-dependent epimerase/dehydratase family.</text>
</comment>
<dbReference type="SUPFAM" id="SSF51735">
    <property type="entry name" value="NAD(P)-binding Rossmann-fold domains"/>
    <property type="match status" value="1"/>
</dbReference>
<dbReference type="AlphaFoldDB" id="A0A087RM28"/>
<dbReference type="Pfam" id="PF01370">
    <property type="entry name" value="Epimerase"/>
    <property type="match status" value="1"/>
</dbReference>
<dbReference type="Gene3D" id="3.40.50.720">
    <property type="entry name" value="NAD(P)-binding Rossmann-like Domain"/>
    <property type="match status" value="1"/>
</dbReference>
<dbReference type="EMBL" id="JOSY01000077">
    <property type="protein sequence ID" value="KFM14532.1"/>
    <property type="molecule type" value="Genomic_DNA"/>
</dbReference>
<reference evidence="3 4" key="1">
    <citation type="submission" date="2014-06" db="EMBL/GenBank/DDBJ databases">
        <authorList>
            <person name="Ngugi D.K."/>
            <person name="Blom J."/>
            <person name="Alam I."/>
            <person name="Rashid M."/>
            <person name="Baalawi W."/>
            <person name="Zhang G."/>
            <person name="Hikmawan T."/>
            <person name="Guan Y."/>
            <person name="Antunes A."/>
            <person name="Siam R."/>
            <person name="El-Dorry H."/>
            <person name="Bajic V."/>
            <person name="Stingl U."/>
        </authorList>
    </citation>
    <scope>NUCLEOTIDE SEQUENCE [LARGE SCALE GENOMIC DNA]</scope>
    <source>
        <strain evidence="3">SCGC AAA799-D11</strain>
    </source>
</reference>
<feature type="domain" description="NAD-dependent epimerase/dehydratase" evidence="2">
    <location>
        <begin position="3"/>
        <end position="291"/>
    </location>
</feature>
<evidence type="ECO:0000256" key="1">
    <source>
        <dbReference type="ARBA" id="ARBA00007637"/>
    </source>
</evidence>
<dbReference type="EC" id="3.13.1.1" evidence="3"/>
<dbReference type="Gene3D" id="3.90.25.10">
    <property type="entry name" value="UDP-galactose 4-epimerase, domain 1"/>
    <property type="match status" value="1"/>
</dbReference>
<evidence type="ECO:0000259" key="2">
    <source>
        <dbReference type="Pfam" id="PF01370"/>
    </source>
</evidence>
<proteinExistence type="inferred from homology"/>
<organism evidence="3 4">
    <name type="scientific">Marine Group I thaumarchaeote SCGC AAA799-D11</name>
    <dbReference type="NCBI Taxonomy" id="1502291"/>
    <lineage>
        <taxon>Archaea</taxon>
        <taxon>Nitrososphaerota</taxon>
        <taxon>Marine Group I</taxon>
    </lineage>
</organism>
<dbReference type="InterPro" id="IPR036291">
    <property type="entry name" value="NAD(P)-bd_dom_sf"/>
</dbReference>
<keyword evidence="4" id="KW-1185">Reference proteome</keyword>
<sequence>MKILIPGMDGYIGWALTLHQLSLGNEVCGLDNFSRRKNVDEMNSHSALPILSIEKRIDYLEKKFPGKFSFYEGDLLDSHFIDDVVKRFSPDAVVHLAEQPSAPFSMIDQEHNIYTQQNNVIGTLNLLHSIQRHVPNTHLVKLGTMGEYGYDPGLEIAEGFFEIEFRGKKATIPYPKLAGSWYHWSKVHDSNNIMFACKLWGLRCTDIMQGIVYGTRTHEITNENEFTRYDFDEAFGTVINRFCAQAVTGYPLTVYGLGGQTRGFLALVDSIQCISILLENPPHDGEYRVVNQFDQQYGVRDLAEKVQKVGKTLGLDVTIQTKENPRKEMEKHFYQADHEKLKKLGFENTRSVEEEIKLILEDLLEHKERIESKKDIMFKGIKWNKK</sequence>